<comment type="caution">
    <text evidence="3">The sequence shown here is derived from an EMBL/GenBank/DDBJ whole genome shotgun (WGS) entry which is preliminary data.</text>
</comment>
<feature type="compositionally biased region" description="Polar residues" evidence="2">
    <location>
        <begin position="612"/>
        <end position="629"/>
    </location>
</feature>
<evidence type="ECO:0000313" key="4">
    <source>
        <dbReference type="Proteomes" id="UP000650467"/>
    </source>
</evidence>
<feature type="compositionally biased region" description="Gly residues" evidence="2">
    <location>
        <begin position="499"/>
        <end position="508"/>
    </location>
</feature>
<feature type="compositionally biased region" description="Low complexity" evidence="2">
    <location>
        <begin position="90"/>
        <end position="99"/>
    </location>
</feature>
<dbReference type="OrthoDB" id="543530at2759"/>
<feature type="region of interest" description="Disordered" evidence="2">
    <location>
        <begin position="202"/>
        <end position="257"/>
    </location>
</feature>
<organism evidence="3 4">
    <name type="scientific">Chlamydomonas incerta</name>
    <dbReference type="NCBI Taxonomy" id="51695"/>
    <lineage>
        <taxon>Eukaryota</taxon>
        <taxon>Viridiplantae</taxon>
        <taxon>Chlorophyta</taxon>
        <taxon>core chlorophytes</taxon>
        <taxon>Chlorophyceae</taxon>
        <taxon>CS clade</taxon>
        <taxon>Chlamydomonadales</taxon>
        <taxon>Chlamydomonadaceae</taxon>
        <taxon>Chlamydomonas</taxon>
    </lineage>
</organism>
<feature type="coiled-coil region" evidence="1">
    <location>
        <begin position="639"/>
        <end position="670"/>
    </location>
</feature>
<feature type="compositionally biased region" description="Gly residues" evidence="2">
    <location>
        <begin position="316"/>
        <end position="339"/>
    </location>
</feature>
<dbReference type="AlphaFoldDB" id="A0A835SW96"/>
<feature type="region of interest" description="Disordered" evidence="2">
    <location>
        <begin position="299"/>
        <end position="369"/>
    </location>
</feature>
<feature type="region of interest" description="Disordered" evidence="2">
    <location>
        <begin position="1"/>
        <end position="62"/>
    </location>
</feature>
<feature type="compositionally biased region" description="Gly residues" evidence="2">
    <location>
        <begin position="393"/>
        <end position="413"/>
    </location>
</feature>
<feature type="region of interest" description="Disordered" evidence="2">
    <location>
        <begin position="389"/>
        <end position="514"/>
    </location>
</feature>
<protein>
    <submittedName>
        <fullName evidence="3">Uncharacterized protein</fullName>
    </submittedName>
</protein>
<keyword evidence="1" id="KW-0175">Coiled coil</keyword>
<feature type="compositionally biased region" description="Low complexity" evidence="2">
    <location>
        <begin position="205"/>
        <end position="239"/>
    </location>
</feature>
<feature type="compositionally biased region" description="Low complexity" evidence="2">
    <location>
        <begin position="161"/>
        <end position="177"/>
    </location>
</feature>
<gene>
    <name evidence="3" type="ORF">HXX76_007983</name>
</gene>
<feature type="region of interest" description="Disordered" evidence="2">
    <location>
        <begin position="147"/>
        <end position="177"/>
    </location>
</feature>
<feature type="compositionally biased region" description="Basic and acidic residues" evidence="2">
    <location>
        <begin position="354"/>
        <end position="363"/>
    </location>
</feature>
<dbReference type="EMBL" id="JAEHOC010000017">
    <property type="protein sequence ID" value="KAG2434258.1"/>
    <property type="molecule type" value="Genomic_DNA"/>
</dbReference>
<feature type="compositionally biased region" description="Basic and acidic residues" evidence="2">
    <location>
        <begin position="583"/>
        <end position="592"/>
    </location>
</feature>
<keyword evidence="4" id="KW-1185">Reference proteome</keyword>
<sequence>MVLGLFRRKAPEPEPAAAPPAPAPKLPPPPRTDSSDDGTTELSVARRQGSQVNLNRLLGGAPHGLNAILKKSTMDADPYADYTPQPPPYHQQQQQQPQQRGDGDDAPAPRGTGRERRRSMTISEMVANMNNIHVGQAAMIMMPQRARQELGGGGDPGGQVAAPRARASSQPPEAGAALGSGVALAGMRGGLERQPSVIREAMKMQQSQSQPQSQQYQQQPAPPAQLSSPQVHSSGYSRSSVHHSHSHHHGHGHGEGLPAANLAQLAAALAGQGPAERAPAATRPGERRASMLLLQHSLGSVASGGGSNNSRSSATGGPGTGAQLGAGAAGAGGERGGQPGLAPQPPVAGGGSVRRSDPGEGFRMRALAPAQPNPMEVVINNVRGLNRSWNAGEEGGGGGGGGNSAGGGLGGISHSGSGAERQHQFGGGMPAAGVGGSASHGHGHGQGQSHSAKDMRSRAMRGSYSGSRGPGGGADTAGNNTEDGEARPPSVAAHVTAPGGSGAGGGGDLKLPSINGALPRARQFGDVSSDGRGALPGLPGGAGKGQLSQADVAAITEALAVQQNDAARIRAAALRKMDTRIKRTVMDRHMGPEDSGGGGDDGDSNSYSSSNARTPSKLSPQPNAQRSQLNRPVGVQPHMSAAESAVARAKARLLETEQETAEELNQLRKNSIIGPNGLLPNGKIPADLLADPMPPPRGRR</sequence>
<proteinExistence type="predicted"/>
<feature type="region of interest" description="Disordered" evidence="2">
    <location>
        <begin position="583"/>
        <end position="629"/>
    </location>
</feature>
<dbReference type="Proteomes" id="UP000650467">
    <property type="component" value="Unassembled WGS sequence"/>
</dbReference>
<feature type="region of interest" description="Disordered" evidence="2">
    <location>
        <begin position="76"/>
        <end position="117"/>
    </location>
</feature>
<feature type="region of interest" description="Disordered" evidence="2">
    <location>
        <begin position="672"/>
        <end position="700"/>
    </location>
</feature>
<feature type="compositionally biased region" description="Gly residues" evidence="2">
    <location>
        <begin position="425"/>
        <end position="438"/>
    </location>
</feature>
<reference evidence="3" key="1">
    <citation type="journal article" date="2020" name="bioRxiv">
        <title>Comparative genomics of Chlamydomonas.</title>
        <authorList>
            <person name="Craig R.J."/>
            <person name="Hasan A.R."/>
            <person name="Ness R.W."/>
            <person name="Keightley P.D."/>
        </authorList>
    </citation>
    <scope>NUCLEOTIDE SEQUENCE</scope>
    <source>
        <strain evidence="3">SAG 7.73</strain>
    </source>
</reference>
<evidence type="ECO:0000256" key="1">
    <source>
        <dbReference type="SAM" id="Coils"/>
    </source>
</evidence>
<evidence type="ECO:0000313" key="3">
    <source>
        <dbReference type="EMBL" id="KAG2434258.1"/>
    </source>
</evidence>
<feature type="compositionally biased region" description="Pro residues" evidence="2">
    <location>
        <begin position="13"/>
        <end position="31"/>
    </location>
</feature>
<feature type="compositionally biased region" description="Basic residues" evidence="2">
    <location>
        <begin position="240"/>
        <end position="251"/>
    </location>
</feature>
<name>A0A835SW96_CHLIN</name>
<evidence type="ECO:0000256" key="2">
    <source>
        <dbReference type="SAM" id="MobiDB-lite"/>
    </source>
</evidence>
<accession>A0A835SW96</accession>